<dbReference type="GO" id="GO:0005525">
    <property type="term" value="F:GTP binding"/>
    <property type="evidence" value="ECO:0007669"/>
    <property type="project" value="UniProtKB-UniRule"/>
</dbReference>
<dbReference type="Pfam" id="PF20428">
    <property type="entry name" value="Sey1_3HB"/>
    <property type="match status" value="1"/>
</dbReference>
<keyword evidence="5 8" id="KW-1133">Transmembrane helix</keyword>
<keyword evidence="13" id="KW-1185">Reference proteome</keyword>
<keyword evidence="3 8" id="KW-0378">Hydrolase</keyword>
<evidence type="ECO:0000256" key="10">
    <source>
        <dbReference type="SAM" id="Phobius"/>
    </source>
</evidence>
<dbReference type="PANTHER" id="PTHR45923:SF2">
    <property type="entry name" value="PROTEIN SEY1"/>
    <property type="match status" value="1"/>
</dbReference>
<dbReference type="AlphaFoldDB" id="A0A507C8D7"/>
<dbReference type="Gene3D" id="3.40.50.300">
    <property type="entry name" value="P-loop containing nucleotide triphosphate hydrolases"/>
    <property type="match status" value="1"/>
</dbReference>
<organism evidence="12 13">
    <name type="scientific">Synchytrium microbalum</name>
    <dbReference type="NCBI Taxonomy" id="1806994"/>
    <lineage>
        <taxon>Eukaryota</taxon>
        <taxon>Fungi</taxon>
        <taxon>Fungi incertae sedis</taxon>
        <taxon>Chytridiomycota</taxon>
        <taxon>Chytridiomycota incertae sedis</taxon>
        <taxon>Chytridiomycetes</taxon>
        <taxon>Synchytriales</taxon>
        <taxon>Synchytriaceae</taxon>
        <taxon>Synchytrium</taxon>
    </lineage>
</organism>
<keyword evidence="2 8" id="KW-0547">Nucleotide-binding</keyword>
<dbReference type="GO" id="GO:0005789">
    <property type="term" value="C:endoplasmic reticulum membrane"/>
    <property type="evidence" value="ECO:0007669"/>
    <property type="project" value="UniProtKB-SubCell"/>
</dbReference>
<accession>A0A507C8D7</accession>
<keyword evidence="4 8" id="KW-0256">Endoplasmic reticulum</keyword>
<evidence type="ECO:0000256" key="5">
    <source>
        <dbReference type="ARBA" id="ARBA00022989"/>
    </source>
</evidence>
<evidence type="ECO:0000256" key="1">
    <source>
        <dbReference type="ARBA" id="ARBA00022692"/>
    </source>
</evidence>
<evidence type="ECO:0000256" key="6">
    <source>
        <dbReference type="ARBA" id="ARBA00023134"/>
    </source>
</evidence>
<feature type="transmembrane region" description="Helical" evidence="10">
    <location>
        <begin position="695"/>
        <end position="714"/>
    </location>
</feature>
<feature type="compositionally biased region" description="Low complexity" evidence="9">
    <location>
        <begin position="753"/>
        <end position="764"/>
    </location>
</feature>
<feature type="compositionally biased region" description="Acidic residues" evidence="9">
    <location>
        <begin position="1"/>
        <end position="19"/>
    </location>
</feature>
<keyword evidence="1 8" id="KW-0812">Transmembrane</keyword>
<evidence type="ECO:0000313" key="12">
    <source>
        <dbReference type="EMBL" id="TPX35588.1"/>
    </source>
</evidence>
<evidence type="ECO:0000259" key="11">
    <source>
        <dbReference type="PROSITE" id="PS51715"/>
    </source>
</evidence>
<comment type="caution">
    <text evidence="12">The sequence shown here is derived from an EMBL/GenBank/DDBJ whole genome shotgun (WGS) entry which is preliminary data.</text>
</comment>
<gene>
    <name evidence="8" type="primary">SEY1</name>
    <name evidence="12" type="ORF">SmJEL517_g02101</name>
</gene>
<comment type="subcellular location">
    <subcellularLocation>
        <location evidence="8">Endoplasmic reticulum membrane</location>
        <topology evidence="8">Multi-pass membrane protein</topology>
    </subcellularLocation>
    <text evidence="8">Enriched in the cortical ER. Concentrated in punctae along the ER tubules.</text>
</comment>
<sequence>MSIEAEVPDLVESEFDSDESPAVPDDLATLQVVDEHQQFTPELQEYMQDKWNLASCGFDYNLVAVFGSQSTGKSTLLNRLFNTTFAVMDEKRRQQTTKGIWLSPAHGKNLLVLDVEGTDGRERGEDQDFERKSALFSLAIAEVLIVNMWENMVGLYNGANMGLLKTVFEVNLQLFQAQGSPKTLLMFILRDYTAVTPIATLSKTLMQDLEKIWISLNKPAGHETSQISDFFDFAFEGLPHKVFTPEKFESAVATLKTRFYNNTGTNYIFGPSYHKHIPADGFPRYAESIWAKILTNRDLDLPTQQQLLAQYRCDEIGRGILETFVEATKSYRPRLDSGLVIDDMGHETETIIESCLASFDRDASRYNPDVYKRKRAEFLDKLTSILHINYMEQLRNLHKRGIVQFNKSLQAKLKGGDSEFASSLRACRQEAESTFRDMAVKSRVSFADWSYEEPVSQFLFELDEIATLKRNEALQRMVSGLQKLILDGLSDPIIVELNDMGPDMWSRISNTFQDTVKRTLEEVRVKSRGFEASDEEIETSVVEMQKQVWQVFHRKLVEETDPSRMLVRLKSFFEDKFRYDEKGLPRMWKPDDDIDGVFTKARNETDVLFSRFERISIEPDTLTDLVGPIDDSDLVLLSPSKLSSLRDRFLREVDASFLDAKRSIVSTTAKLPYWYLGLTLLLGWNELMAVLTNPIYFLSATTMVLVVVGMWYTGTLAPMLRIAQVASREVITQVAQYLRDSGLDGFPASDTQNNNSSSNSSSSNKSPFKTPRRTVVPKDNGEDEDDDIPLSPLRNRSPTPFKLNNPDVGLAGFPGGSAPSTPMGNVQKNRARANRWKDEDEDEKQE</sequence>
<feature type="topological domain" description="Lumenal" evidence="8">
    <location>
        <begin position="692"/>
        <end position="694"/>
    </location>
</feature>
<dbReference type="SUPFAM" id="SSF52540">
    <property type="entry name" value="P-loop containing nucleoside triphosphate hydrolases"/>
    <property type="match status" value="1"/>
</dbReference>
<name>A0A507C8D7_9FUNG</name>
<feature type="topological domain" description="Cytoplasmic" evidence="8">
    <location>
        <begin position="1"/>
        <end position="670"/>
    </location>
</feature>
<dbReference type="OrthoDB" id="1597724at2759"/>
<feature type="region of interest" description="Disordered" evidence="9">
    <location>
        <begin position="1"/>
        <end position="22"/>
    </location>
</feature>
<evidence type="ECO:0000256" key="3">
    <source>
        <dbReference type="ARBA" id="ARBA00022801"/>
    </source>
</evidence>
<feature type="topological domain" description="Cytoplasmic" evidence="8">
    <location>
        <begin position="716"/>
        <end position="846"/>
    </location>
</feature>
<dbReference type="InterPro" id="IPR027417">
    <property type="entry name" value="P-loop_NTPase"/>
</dbReference>
<dbReference type="InterPro" id="IPR030386">
    <property type="entry name" value="G_GB1_RHD3_dom"/>
</dbReference>
<keyword evidence="7 8" id="KW-0472">Membrane</keyword>
<reference evidence="12 13" key="1">
    <citation type="journal article" date="2019" name="Sci. Rep.">
        <title>Comparative genomics of chytrid fungi reveal insights into the obligate biotrophic and pathogenic lifestyle of Synchytrium endobioticum.</title>
        <authorList>
            <person name="van de Vossenberg B.T.L.H."/>
            <person name="Warris S."/>
            <person name="Nguyen H.D.T."/>
            <person name="van Gent-Pelzer M.P.E."/>
            <person name="Joly D.L."/>
            <person name="van de Geest H.C."/>
            <person name="Bonants P.J.M."/>
            <person name="Smith D.S."/>
            <person name="Levesque C.A."/>
            <person name="van der Lee T.A.J."/>
        </authorList>
    </citation>
    <scope>NUCLEOTIDE SEQUENCE [LARGE SCALE GENOMIC DNA]</scope>
    <source>
        <strain evidence="12 13">JEL517</strain>
    </source>
</reference>
<dbReference type="PROSITE" id="PS51715">
    <property type="entry name" value="G_GB1_RHD3"/>
    <property type="match status" value="1"/>
</dbReference>
<evidence type="ECO:0000256" key="9">
    <source>
        <dbReference type="SAM" id="MobiDB-lite"/>
    </source>
</evidence>
<dbReference type="PANTHER" id="PTHR45923">
    <property type="entry name" value="PROTEIN SEY1"/>
    <property type="match status" value="1"/>
</dbReference>
<feature type="compositionally biased region" description="Polar residues" evidence="9">
    <location>
        <begin position="818"/>
        <end position="828"/>
    </location>
</feature>
<dbReference type="InterPro" id="IPR008803">
    <property type="entry name" value="RHD3/Sey1"/>
</dbReference>
<dbReference type="FunFam" id="3.40.50.300:FF:000727">
    <property type="entry name" value="Protein SEY1 homolog"/>
    <property type="match status" value="1"/>
</dbReference>
<dbReference type="InterPro" id="IPR046758">
    <property type="entry name" value="Sey1/RHD3-like_3HB"/>
</dbReference>
<dbReference type="GO" id="GO:0016320">
    <property type="term" value="P:endoplasmic reticulum membrane fusion"/>
    <property type="evidence" value="ECO:0007669"/>
    <property type="project" value="TreeGrafter"/>
</dbReference>
<evidence type="ECO:0000256" key="7">
    <source>
        <dbReference type="ARBA" id="ARBA00023136"/>
    </source>
</evidence>
<dbReference type="STRING" id="1806994.A0A507C8D7"/>
<feature type="binding site" evidence="8">
    <location>
        <begin position="67"/>
        <end position="74"/>
    </location>
    <ligand>
        <name>GTP</name>
        <dbReference type="ChEBI" id="CHEBI:37565"/>
    </ligand>
</feature>
<evidence type="ECO:0000256" key="4">
    <source>
        <dbReference type="ARBA" id="ARBA00022824"/>
    </source>
</evidence>
<feature type="domain" description="GB1/RHD3-type G" evidence="11">
    <location>
        <begin position="57"/>
        <end position="273"/>
    </location>
</feature>
<evidence type="ECO:0000256" key="2">
    <source>
        <dbReference type="ARBA" id="ARBA00022741"/>
    </source>
</evidence>
<comment type="similarity">
    <text evidence="8">Belongs to the TRAFAC class dynamin-like GTPase superfamily. GB1/RHD3 GTPase family. RHD3 subfamily.</text>
</comment>
<dbReference type="CDD" id="cd01851">
    <property type="entry name" value="GBP"/>
    <property type="match status" value="1"/>
</dbReference>
<dbReference type="Pfam" id="PF05879">
    <property type="entry name" value="RHD3_GTPase"/>
    <property type="match status" value="1"/>
</dbReference>
<dbReference type="Proteomes" id="UP000319731">
    <property type="component" value="Unassembled WGS sequence"/>
</dbReference>
<dbReference type="EMBL" id="QEAO01000008">
    <property type="protein sequence ID" value="TPX35588.1"/>
    <property type="molecule type" value="Genomic_DNA"/>
</dbReference>
<feature type="region of interest" description="Disordered" evidence="9">
    <location>
        <begin position="745"/>
        <end position="846"/>
    </location>
</feature>
<proteinExistence type="inferred from homology"/>
<dbReference type="GO" id="GO:0003924">
    <property type="term" value="F:GTPase activity"/>
    <property type="evidence" value="ECO:0007669"/>
    <property type="project" value="UniProtKB-UniRule"/>
</dbReference>
<dbReference type="HAMAP" id="MF_03109">
    <property type="entry name" value="Sey1"/>
    <property type="match status" value="1"/>
</dbReference>
<protein>
    <recommendedName>
        <fullName evidence="11">GB1/RHD3-type G domain-containing protein</fullName>
    </recommendedName>
</protein>
<evidence type="ECO:0000256" key="8">
    <source>
        <dbReference type="HAMAP-Rule" id="MF_03109"/>
    </source>
</evidence>
<evidence type="ECO:0000313" key="13">
    <source>
        <dbReference type="Proteomes" id="UP000319731"/>
    </source>
</evidence>
<keyword evidence="6 8" id="KW-0342">GTP-binding</keyword>